<proteinExistence type="predicted"/>
<evidence type="ECO:0000313" key="3">
    <source>
        <dbReference type="Proteomes" id="UP000184071"/>
    </source>
</evidence>
<feature type="transmembrane region" description="Helical" evidence="1">
    <location>
        <begin position="120"/>
        <end position="144"/>
    </location>
</feature>
<evidence type="ECO:0000313" key="2">
    <source>
        <dbReference type="EMBL" id="SHH74746.1"/>
    </source>
</evidence>
<feature type="transmembrane region" description="Helical" evidence="1">
    <location>
        <begin position="156"/>
        <end position="175"/>
    </location>
</feature>
<dbReference type="EMBL" id="FQWC01000011">
    <property type="protein sequence ID" value="SHH74746.1"/>
    <property type="molecule type" value="Genomic_DNA"/>
</dbReference>
<organism evidence="2 3">
    <name type="scientific">Flavobacterium defluvii</name>
    <dbReference type="NCBI Taxonomy" id="370979"/>
    <lineage>
        <taxon>Bacteria</taxon>
        <taxon>Pseudomonadati</taxon>
        <taxon>Bacteroidota</taxon>
        <taxon>Flavobacteriia</taxon>
        <taxon>Flavobacteriales</taxon>
        <taxon>Flavobacteriaceae</taxon>
        <taxon>Flavobacterium</taxon>
    </lineage>
</organism>
<evidence type="ECO:0000256" key="1">
    <source>
        <dbReference type="SAM" id="Phobius"/>
    </source>
</evidence>
<keyword evidence="1" id="KW-0472">Membrane</keyword>
<keyword evidence="1" id="KW-1133">Transmembrane helix</keyword>
<protein>
    <submittedName>
        <fullName evidence="2">Uncharacterized protein</fullName>
    </submittedName>
</protein>
<dbReference type="OrthoDB" id="1356346at2"/>
<feature type="transmembrane region" description="Helical" evidence="1">
    <location>
        <begin position="45"/>
        <end position="69"/>
    </location>
</feature>
<reference evidence="3" key="1">
    <citation type="submission" date="2016-11" db="EMBL/GenBank/DDBJ databases">
        <authorList>
            <person name="Varghese N."/>
            <person name="Submissions S."/>
        </authorList>
    </citation>
    <scope>NUCLEOTIDE SEQUENCE [LARGE SCALE GENOMIC DNA]</scope>
    <source>
        <strain evidence="3">DSM 17963</strain>
    </source>
</reference>
<dbReference type="RefSeq" id="WP_073417815.1">
    <property type="nucleotide sequence ID" value="NZ_FQWC01000011.1"/>
</dbReference>
<sequence>MKKITSKVLNLKPITLILFFIILPFVSFLVTGIITFIGIFANFEFIFPLILITLTITGLIYFIWVWGVYHIEEEKEVLGYKYFKISYWILISYALIRFILGLEMDITKNPILLENTTWTILEIIGSLYMLIVFASYICVSFFVGKKVKLLQNDDRISEFFYFAAAWCFPIGIPFLQAKLLKQKTIFDLILK</sequence>
<dbReference type="Proteomes" id="UP000184071">
    <property type="component" value="Unassembled WGS sequence"/>
</dbReference>
<keyword evidence="1" id="KW-0812">Transmembrane</keyword>
<feature type="transmembrane region" description="Helical" evidence="1">
    <location>
        <begin position="16"/>
        <end position="39"/>
    </location>
</feature>
<name>A0A1M5VHN7_9FLAO</name>
<feature type="transmembrane region" description="Helical" evidence="1">
    <location>
        <begin position="81"/>
        <end position="100"/>
    </location>
</feature>
<keyword evidence="3" id="KW-1185">Reference proteome</keyword>
<dbReference type="STRING" id="370979.SAMN05443663_1118"/>
<gene>
    <name evidence="2" type="ORF">SAMN05443663_1118</name>
</gene>
<accession>A0A1M5VHN7</accession>
<dbReference type="AlphaFoldDB" id="A0A1M5VHN7"/>